<dbReference type="Proteomes" id="UP001237780">
    <property type="component" value="Unassembled WGS sequence"/>
</dbReference>
<organism evidence="1 2">
    <name type="scientific">Phyllobacterium ifriqiyense</name>
    <dbReference type="NCBI Taxonomy" id="314238"/>
    <lineage>
        <taxon>Bacteria</taxon>
        <taxon>Pseudomonadati</taxon>
        <taxon>Pseudomonadota</taxon>
        <taxon>Alphaproteobacteria</taxon>
        <taxon>Hyphomicrobiales</taxon>
        <taxon>Phyllobacteriaceae</taxon>
        <taxon>Phyllobacterium</taxon>
    </lineage>
</organism>
<comment type="caution">
    <text evidence="1">The sequence shown here is derived from an EMBL/GenBank/DDBJ whole genome shotgun (WGS) entry which is preliminary data.</text>
</comment>
<sequence length="72" mass="8498">MAPDPETCKSDNNGGRMKGILTKGYLQSLLLNRRREWPAWHVLPDERRAFIHTRVNGIKTKKRQLTYERSFN</sequence>
<accession>A0ABU0SFV6</accession>
<reference evidence="1 2" key="1">
    <citation type="submission" date="2023-07" db="EMBL/GenBank/DDBJ databases">
        <title>Comparative genomics of wheat-associated soil bacteria to identify genetic determinants of phenazine resistance.</title>
        <authorList>
            <person name="Mouncey N."/>
        </authorList>
    </citation>
    <scope>NUCLEOTIDE SEQUENCE [LARGE SCALE GENOMIC DNA]</scope>
    <source>
        <strain evidence="1 2">W4I11</strain>
    </source>
</reference>
<dbReference type="EMBL" id="JAUSZT010000003">
    <property type="protein sequence ID" value="MDQ0998603.1"/>
    <property type="molecule type" value="Genomic_DNA"/>
</dbReference>
<evidence type="ECO:0000313" key="2">
    <source>
        <dbReference type="Proteomes" id="UP001237780"/>
    </source>
</evidence>
<proteinExistence type="predicted"/>
<protein>
    <submittedName>
        <fullName evidence="1">Uncharacterized protein</fullName>
    </submittedName>
</protein>
<name>A0ABU0SFV6_9HYPH</name>
<gene>
    <name evidence="1" type="ORF">QFZ34_003785</name>
</gene>
<evidence type="ECO:0000313" key="1">
    <source>
        <dbReference type="EMBL" id="MDQ0998603.1"/>
    </source>
</evidence>
<keyword evidence="2" id="KW-1185">Reference proteome</keyword>